<keyword evidence="4" id="KW-0560">Oxidoreductase</keyword>
<evidence type="ECO:0000313" key="7">
    <source>
        <dbReference type="Proteomes" id="UP000311382"/>
    </source>
</evidence>
<dbReference type="GO" id="GO:0050660">
    <property type="term" value="F:flavin adenine dinucleotide binding"/>
    <property type="evidence" value="ECO:0007669"/>
    <property type="project" value="InterPro"/>
</dbReference>
<evidence type="ECO:0000256" key="3">
    <source>
        <dbReference type="ARBA" id="ARBA00022827"/>
    </source>
</evidence>
<evidence type="ECO:0000313" key="6">
    <source>
        <dbReference type="EMBL" id="TNY18000.1"/>
    </source>
</evidence>
<dbReference type="GO" id="GO:0050661">
    <property type="term" value="F:NADP binding"/>
    <property type="evidence" value="ECO:0007669"/>
    <property type="project" value="InterPro"/>
</dbReference>
<dbReference type="Gene3D" id="3.50.50.60">
    <property type="entry name" value="FAD/NAD(P)-binding domain"/>
    <property type="match status" value="2"/>
</dbReference>
<dbReference type="InterPro" id="IPR020946">
    <property type="entry name" value="Flavin_mOase-like"/>
</dbReference>
<feature type="region of interest" description="Disordered" evidence="5">
    <location>
        <begin position="496"/>
        <end position="518"/>
    </location>
</feature>
<keyword evidence="2" id="KW-0285">Flavoprotein</keyword>
<dbReference type="AlphaFoldDB" id="A0A5C5FMH9"/>
<dbReference type="EMBL" id="SOZI01000162">
    <property type="protein sequence ID" value="TNY18000.1"/>
    <property type="molecule type" value="Genomic_DNA"/>
</dbReference>
<dbReference type="PANTHER" id="PTHR42877">
    <property type="entry name" value="L-ORNITHINE N(5)-MONOOXYGENASE-RELATED"/>
    <property type="match status" value="1"/>
</dbReference>
<evidence type="ECO:0000256" key="2">
    <source>
        <dbReference type="ARBA" id="ARBA00022630"/>
    </source>
</evidence>
<keyword evidence="3" id="KW-0274">FAD</keyword>
<dbReference type="PANTHER" id="PTHR42877:SF4">
    <property type="entry name" value="FAD_NAD(P)-BINDING DOMAIN-CONTAINING PROTEIN-RELATED"/>
    <property type="match status" value="1"/>
</dbReference>
<comment type="caution">
    <text evidence="6">The sequence shown here is derived from an EMBL/GenBank/DDBJ whole genome shotgun (WGS) entry which is preliminary data.</text>
</comment>
<dbReference type="InterPro" id="IPR051209">
    <property type="entry name" value="FAD-bind_Monooxygenase_sf"/>
</dbReference>
<reference evidence="6 7" key="1">
    <citation type="submission" date="2019-03" db="EMBL/GenBank/DDBJ databases">
        <title>Rhodosporidium diobovatum UCD-FST 08-225 genome sequencing, assembly, and annotation.</title>
        <authorList>
            <person name="Fakankun I.U."/>
            <person name="Fristensky B."/>
            <person name="Levin D.B."/>
        </authorList>
    </citation>
    <scope>NUCLEOTIDE SEQUENCE [LARGE SCALE GENOMIC DNA]</scope>
    <source>
        <strain evidence="6 7">UCD-FST 08-225</strain>
    </source>
</reference>
<name>A0A5C5FMH9_9BASI</name>
<keyword evidence="7" id="KW-1185">Reference proteome</keyword>
<evidence type="ECO:0000256" key="5">
    <source>
        <dbReference type="SAM" id="MobiDB-lite"/>
    </source>
</evidence>
<dbReference type="STRING" id="5288.A0A5C5FMH9"/>
<dbReference type="Proteomes" id="UP000311382">
    <property type="component" value="Unassembled WGS sequence"/>
</dbReference>
<dbReference type="GO" id="GO:0004499">
    <property type="term" value="F:N,N-dimethylaniline monooxygenase activity"/>
    <property type="evidence" value="ECO:0007669"/>
    <property type="project" value="InterPro"/>
</dbReference>
<organism evidence="6 7">
    <name type="scientific">Rhodotorula diobovata</name>
    <dbReference type="NCBI Taxonomy" id="5288"/>
    <lineage>
        <taxon>Eukaryota</taxon>
        <taxon>Fungi</taxon>
        <taxon>Dikarya</taxon>
        <taxon>Basidiomycota</taxon>
        <taxon>Pucciniomycotina</taxon>
        <taxon>Microbotryomycetes</taxon>
        <taxon>Sporidiobolales</taxon>
        <taxon>Sporidiobolaceae</taxon>
        <taxon>Rhodotorula</taxon>
    </lineage>
</organism>
<dbReference type="OrthoDB" id="66881at2759"/>
<evidence type="ECO:0000256" key="1">
    <source>
        <dbReference type="ARBA" id="ARBA00010139"/>
    </source>
</evidence>
<proteinExistence type="inferred from homology"/>
<dbReference type="InterPro" id="IPR036188">
    <property type="entry name" value="FAD/NAD-bd_sf"/>
</dbReference>
<feature type="region of interest" description="Disordered" evidence="5">
    <location>
        <begin position="550"/>
        <end position="572"/>
    </location>
</feature>
<protein>
    <submittedName>
        <fullName evidence="6">FAD/NAD(P)-binding domain-containing protein</fullName>
    </submittedName>
</protein>
<accession>A0A5C5FMH9</accession>
<comment type="similarity">
    <text evidence="1">Belongs to the FAD-binding monooxygenase family.</text>
</comment>
<gene>
    <name evidence="6" type="ORF">DMC30DRAFT_419249</name>
</gene>
<sequence length="572" mass="64102">MLFSTAPQRRIRVVIVGGGISGIAQAVRLQEQLGTKVDLTIYERSHDVGGVWRDSTWPGTAVDIPIHLYCLYSHLSPNFSSKWAGRDEVLGYWRRIVERHQLLDQFVFRSEFVSSRWDSVAQQHAIFFRNVETDETFEVVADVLIAATGALNKEIIPDVPGRDKFKGVQWHSSRWRNDVDLRGKRLAVCGSGSSGIQVIPNIVDIEGIEIVQFIRSPGYYRPKHNFDYSRLQRLLFKVPGVLRLYRWKLFIEHDRNILSRGSGTWASAMRERMAKDIIDYMKSQTPEKYWDALIPKYRWAASLHRPNVDLTSSPIVAVDETGLITADGKHYAVDCIAWATGFEVSETGVGLNKDVYGEDGKELRQTWKEAGGAYGYLGVAVPRVPNYFAVLGPNAIAMSWGYSLGANTEFIARLVRGIYDHDLSSIVVTDEAMASFNAEVTRRLGQTSLASAECGSSWYKDPQTGKLVAPAPWNGTELWTRNRKIAWSDFRCRRFPSPSPSPSHSPSPSPSAPPPVVPLATPQPWTPWGLAADAFARWLRRRLERLMVEVEPGWEEGGGGEGEKAPLVDVEA</sequence>
<dbReference type="SUPFAM" id="SSF51905">
    <property type="entry name" value="FAD/NAD(P)-binding domain"/>
    <property type="match status" value="2"/>
</dbReference>
<feature type="compositionally biased region" description="Pro residues" evidence="5">
    <location>
        <begin position="497"/>
        <end position="517"/>
    </location>
</feature>
<dbReference type="Pfam" id="PF00743">
    <property type="entry name" value="FMO-like"/>
    <property type="match status" value="1"/>
</dbReference>
<evidence type="ECO:0000256" key="4">
    <source>
        <dbReference type="ARBA" id="ARBA00023002"/>
    </source>
</evidence>